<dbReference type="PANTHER" id="PTHR18968">
    <property type="entry name" value="THIAMINE PYROPHOSPHATE ENZYMES"/>
    <property type="match status" value="1"/>
</dbReference>
<dbReference type="Gene3D" id="3.40.50.1220">
    <property type="entry name" value="TPP-binding domain"/>
    <property type="match status" value="1"/>
</dbReference>
<comment type="similarity">
    <text evidence="1 3">Belongs to the TPP enzyme family.</text>
</comment>
<dbReference type="NCBIfam" id="NF006203">
    <property type="entry name" value="PRK08327.1"/>
    <property type="match status" value="1"/>
</dbReference>
<dbReference type="InterPro" id="IPR029035">
    <property type="entry name" value="DHS-like_NAD/FAD-binding_dom"/>
</dbReference>
<evidence type="ECO:0000313" key="7">
    <source>
        <dbReference type="EMBL" id="QKX60213.1"/>
    </source>
</evidence>
<dbReference type="InterPro" id="IPR012000">
    <property type="entry name" value="Thiamin_PyroP_enz_cen_dom"/>
</dbReference>
<evidence type="ECO:0000256" key="2">
    <source>
        <dbReference type="ARBA" id="ARBA00023052"/>
    </source>
</evidence>
<evidence type="ECO:0000259" key="4">
    <source>
        <dbReference type="Pfam" id="PF00205"/>
    </source>
</evidence>
<protein>
    <submittedName>
        <fullName evidence="7">Uncharacterized protein</fullName>
    </submittedName>
</protein>
<dbReference type="GO" id="GO:0000287">
    <property type="term" value="F:magnesium ion binding"/>
    <property type="evidence" value="ECO:0007669"/>
    <property type="project" value="InterPro"/>
</dbReference>
<accession>A0A7H8R5T4</accession>
<name>A0A7H8R5T4_TALRU</name>
<evidence type="ECO:0000256" key="1">
    <source>
        <dbReference type="ARBA" id="ARBA00007812"/>
    </source>
</evidence>
<dbReference type="Gene3D" id="3.40.50.970">
    <property type="match status" value="2"/>
</dbReference>
<dbReference type="GO" id="GO:0009097">
    <property type="term" value="P:isoleucine biosynthetic process"/>
    <property type="evidence" value="ECO:0007669"/>
    <property type="project" value="TreeGrafter"/>
</dbReference>
<dbReference type="GO" id="GO:0003984">
    <property type="term" value="F:acetolactate synthase activity"/>
    <property type="evidence" value="ECO:0007669"/>
    <property type="project" value="TreeGrafter"/>
</dbReference>
<gene>
    <name evidence="7" type="ORF">TRUGW13939_07356</name>
</gene>
<dbReference type="OrthoDB" id="2867507at2759"/>
<proteinExistence type="inferred from homology"/>
<dbReference type="GO" id="GO:0005948">
    <property type="term" value="C:acetolactate synthase complex"/>
    <property type="evidence" value="ECO:0007669"/>
    <property type="project" value="TreeGrafter"/>
</dbReference>
<dbReference type="AlphaFoldDB" id="A0A7H8R5T4"/>
<dbReference type="CDD" id="cd02002">
    <property type="entry name" value="TPP_BFDC"/>
    <property type="match status" value="1"/>
</dbReference>
<sequence length="581" mass="63616">MFEALWDAGVRYCFVNLGSDHPAIMEAMVKGQWERPDRFPKFITCPCEMVALSMADGYARVTGEPQAVIVHVDVGTQALGCAVHNASVGRAPVFIFAGLSPCTLEGEYRGSRTEFIHWLQDVPDQKAIVSQYCRYTAELKKGQNIKQMVNRALSFAKSKPRGPVYLQGTREVMEEVIKPYEIRQEFWSPVELGGLIPTQLNLVASALVSAREPLVVTGYSGRDTAVVPLLIELANLIKGLRVLDTQGSDLSFPADHPGWLSVRYGSDEAIRTADVILVVDCDVPWINTQCKPADDARIFHFDVDPLKDQMPVFYIDAILRCRVNTKFALDQIVQHLKTDLSHEIRANNEHYKDRWSALQVSYKKKLSAISALAEPNPDGSLGCGFLISSLRKACPIDTIWVIEAVTNTFTVADQLQATLPGSVYSSGAGGLGWSGGAALGIKMATDCIHGGKGKFVCQIIGDGCFHFSIPTSVYWVAQRYEIPVLTIVLNNDGWNAPRNSMLLVHPNGLGSEVSNEELNISFDPNPDYATIAQGSSGGKCWAGRASTVDELVARLPEAVDAVQSGRSALLDARIIKKRSML</sequence>
<dbReference type="GeneID" id="55994849"/>
<keyword evidence="8" id="KW-1185">Reference proteome</keyword>
<reference evidence="8" key="1">
    <citation type="submission" date="2020-06" db="EMBL/GenBank/DDBJ databases">
        <title>A chromosome-scale genome assembly of Talaromyces rugulosus W13939.</title>
        <authorList>
            <person name="Wang B."/>
            <person name="Guo L."/>
            <person name="Ye K."/>
            <person name="Wang L."/>
        </authorList>
    </citation>
    <scope>NUCLEOTIDE SEQUENCE [LARGE SCALE GENOMIC DNA]</scope>
    <source>
        <strain evidence="8">W13939</strain>
    </source>
</reference>
<dbReference type="InterPro" id="IPR011766">
    <property type="entry name" value="TPP_enzyme_TPP-bd"/>
</dbReference>
<dbReference type="EMBL" id="CP055901">
    <property type="protein sequence ID" value="QKX60213.1"/>
    <property type="molecule type" value="Genomic_DNA"/>
</dbReference>
<dbReference type="Proteomes" id="UP000509510">
    <property type="component" value="Chromosome IV"/>
</dbReference>
<dbReference type="GO" id="GO:0009099">
    <property type="term" value="P:L-valine biosynthetic process"/>
    <property type="evidence" value="ECO:0007669"/>
    <property type="project" value="TreeGrafter"/>
</dbReference>
<feature type="domain" description="Thiamine pyrophosphate enzyme central" evidence="4">
    <location>
        <begin position="202"/>
        <end position="305"/>
    </location>
</feature>
<dbReference type="Pfam" id="PF02775">
    <property type="entry name" value="TPP_enzyme_C"/>
    <property type="match status" value="1"/>
</dbReference>
<dbReference type="SUPFAM" id="SSF52518">
    <property type="entry name" value="Thiamin diphosphate-binding fold (THDP-binding)"/>
    <property type="match status" value="2"/>
</dbReference>
<dbReference type="InterPro" id="IPR012001">
    <property type="entry name" value="Thiamin_PyroP_enz_TPP-bd_dom"/>
</dbReference>
<dbReference type="RefSeq" id="XP_035346390.1">
    <property type="nucleotide sequence ID" value="XM_035490497.1"/>
</dbReference>
<dbReference type="PANTHER" id="PTHR18968:SF164">
    <property type="entry name" value="PYRUVATE DECARBOXYLASE"/>
    <property type="match status" value="1"/>
</dbReference>
<dbReference type="Pfam" id="PF02776">
    <property type="entry name" value="TPP_enzyme_N"/>
    <property type="match status" value="1"/>
</dbReference>
<evidence type="ECO:0000259" key="5">
    <source>
        <dbReference type="Pfam" id="PF02775"/>
    </source>
</evidence>
<dbReference type="GO" id="GO:0050660">
    <property type="term" value="F:flavin adenine dinucleotide binding"/>
    <property type="evidence" value="ECO:0007669"/>
    <property type="project" value="TreeGrafter"/>
</dbReference>
<dbReference type="GO" id="GO:0005739">
    <property type="term" value="C:mitochondrion"/>
    <property type="evidence" value="ECO:0007669"/>
    <property type="project" value="TreeGrafter"/>
</dbReference>
<feature type="domain" description="Thiamine pyrophosphate enzyme TPP-binding" evidence="5">
    <location>
        <begin position="411"/>
        <end position="571"/>
    </location>
</feature>
<organism evidence="7 8">
    <name type="scientific">Talaromyces rugulosus</name>
    <name type="common">Penicillium rugulosum</name>
    <dbReference type="NCBI Taxonomy" id="121627"/>
    <lineage>
        <taxon>Eukaryota</taxon>
        <taxon>Fungi</taxon>
        <taxon>Dikarya</taxon>
        <taxon>Ascomycota</taxon>
        <taxon>Pezizomycotina</taxon>
        <taxon>Eurotiomycetes</taxon>
        <taxon>Eurotiomycetidae</taxon>
        <taxon>Eurotiales</taxon>
        <taxon>Trichocomaceae</taxon>
        <taxon>Talaromyces</taxon>
        <taxon>Talaromyces sect. Islandici</taxon>
    </lineage>
</organism>
<dbReference type="CDD" id="cd07035">
    <property type="entry name" value="TPP_PYR_POX_like"/>
    <property type="match status" value="1"/>
</dbReference>
<dbReference type="SUPFAM" id="SSF52467">
    <property type="entry name" value="DHS-like NAD/FAD-binding domain"/>
    <property type="match status" value="1"/>
</dbReference>
<keyword evidence="2 3" id="KW-0786">Thiamine pyrophosphate</keyword>
<evidence type="ECO:0000313" key="8">
    <source>
        <dbReference type="Proteomes" id="UP000509510"/>
    </source>
</evidence>
<dbReference type="Pfam" id="PF00205">
    <property type="entry name" value="TPP_enzyme_M"/>
    <property type="match status" value="1"/>
</dbReference>
<dbReference type="GO" id="GO:0030976">
    <property type="term" value="F:thiamine pyrophosphate binding"/>
    <property type="evidence" value="ECO:0007669"/>
    <property type="project" value="InterPro"/>
</dbReference>
<evidence type="ECO:0000259" key="6">
    <source>
        <dbReference type="Pfam" id="PF02776"/>
    </source>
</evidence>
<evidence type="ECO:0000256" key="3">
    <source>
        <dbReference type="RuleBase" id="RU362132"/>
    </source>
</evidence>
<dbReference type="InterPro" id="IPR045229">
    <property type="entry name" value="TPP_enz"/>
</dbReference>
<dbReference type="KEGG" id="trg:TRUGW13939_07356"/>
<feature type="domain" description="Thiamine pyrophosphate enzyme N-terminal TPP-binding" evidence="6">
    <location>
        <begin position="1"/>
        <end position="128"/>
    </location>
</feature>
<dbReference type="InterPro" id="IPR029061">
    <property type="entry name" value="THDP-binding"/>
</dbReference>